<dbReference type="EMBL" id="VXIV02000725">
    <property type="protein sequence ID" value="KAF6036423.1"/>
    <property type="molecule type" value="Genomic_DNA"/>
</dbReference>
<dbReference type="AlphaFoldDB" id="A0A7J7KE06"/>
<name>A0A7J7KE06_BUGNE</name>
<reference evidence="1" key="1">
    <citation type="submission" date="2020-06" db="EMBL/GenBank/DDBJ databases">
        <title>Draft genome of Bugula neritina, a colonial animal packing powerful symbionts and potential medicines.</title>
        <authorList>
            <person name="Rayko M."/>
        </authorList>
    </citation>
    <scope>NUCLEOTIDE SEQUENCE [LARGE SCALE GENOMIC DNA]</scope>
    <source>
        <strain evidence="1">Kwan_BN1</strain>
    </source>
</reference>
<evidence type="ECO:0000313" key="1">
    <source>
        <dbReference type="EMBL" id="KAF6036423.1"/>
    </source>
</evidence>
<gene>
    <name evidence="1" type="ORF">EB796_005267</name>
</gene>
<accession>A0A7J7KE06</accession>
<organism evidence="1 2">
    <name type="scientific">Bugula neritina</name>
    <name type="common">Brown bryozoan</name>
    <name type="synonym">Sertularia neritina</name>
    <dbReference type="NCBI Taxonomy" id="10212"/>
    <lineage>
        <taxon>Eukaryota</taxon>
        <taxon>Metazoa</taxon>
        <taxon>Spiralia</taxon>
        <taxon>Lophotrochozoa</taxon>
        <taxon>Bryozoa</taxon>
        <taxon>Gymnolaemata</taxon>
        <taxon>Cheilostomatida</taxon>
        <taxon>Flustrina</taxon>
        <taxon>Buguloidea</taxon>
        <taxon>Bugulidae</taxon>
        <taxon>Bugula</taxon>
    </lineage>
</organism>
<comment type="caution">
    <text evidence="1">The sequence shown here is derived from an EMBL/GenBank/DDBJ whole genome shotgun (WGS) entry which is preliminary data.</text>
</comment>
<proteinExistence type="predicted"/>
<dbReference type="Proteomes" id="UP000593567">
    <property type="component" value="Unassembled WGS sequence"/>
</dbReference>
<evidence type="ECO:0000313" key="2">
    <source>
        <dbReference type="Proteomes" id="UP000593567"/>
    </source>
</evidence>
<protein>
    <submittedName>
        <fullName evidence="1">Uncharacterized protein</fullName>
    </submittedName>
</protein>
<sequence>MMYHCWSYPHYRGIVLVCSTVLSHASGSLIQENKRITRHYCELLGVVYSSQGIPYTSETVTCRMEIVQLLDYEFDERAGRQVALGLRHFTVGNQQVKDILHLRDYSMEIHLLRVCNPETYQVYQIYVVQQC</sequence>
<keyword evidence="2" id="KW-1185">Reference proteome</keyword>